<dbReference type="EMBL" id="KI631034">
    <property type="protein sequence ID" value="EYU30520.1"/>
    <property type="molecule type" value="Genomic_DNA"/>
</dbReference>
<dbReference type="AlphaFoldDB" id="A0A022QVK0"/>
<dbReference type="GO" id="GO:0016747">
    <property type="term" value="F:acyltransferase activity, transferring groups other than amino-acyl groups"/>
    <property type="evidence" value="ECO:0000318"/>
    <property type="project" value="GO_Central"/>
</dbReference>
<accession>A0A022QVK0</accession>
<protein>
    <submittedName>
        <fullName evidence="3">Uncharacterized protein</fullName>
    </submittedName>
</protein>
<proteinExistence type="inferred from homology"/>
<dbReference type="InterPro" id="IPR050317">
    <property type="entry name" value="Plant_Fungal_Acyltransferase"/>
</dbReference>
<evidence type="ECO:0000313" key="4">
    <source>
        <dbReference type="Proteomes" id="UP000030748"/>
    </source>
</evidence>
<gene>
    <name evidence="3" type="ORF">MIMGU_mgv1a006319mg</name>
</gene>
<dbReference type="InterPro" id="IPR023213">
    <property type="entry name" value="CAT-like_dom_sf"/>
</dbReference>
<dbReference type="STRING" id="4155.A0A022QVK0"/>
<feature type="compositionally biased region" description="Pro residues" evidence="2">
    <location>
        <begin position="208"/>
        <end position="221"/>
    </location>
</feature>
<dbReference type="eggNOG" id="ENOG502QQYP">
    <property type="taxonomic scope" value="Eukaryota"/>
</dbReference>
<keyword evidence="4" id="KW-1185">Reference proteome</keyword>
<dbReference type="Pfam" id="PF02458">
    <property type="entry name" value="Transferase"/>
    <property type="match status" value="2"/>
</dbReference>
<comment type="similarity">
    <text evidence="1">Belongs to the plant acyltransferase family.</text>
</comment>
<dbReference type="Gene3D" id="3.30.559.10">
    <property type="entry name" value="Chloramphenicol acetyltransferase-like domain"/>
    <property type="match status" value="2"/>
</dbReference>
<evidence type="ECO:0000256" key="1">
    <source>
        <dbReference type="ARBA" id="ARBA00009861"/>
    </source>
</evidence>
<dbReference type="PANTHER" id="PTHR31642:SF316">
    <property type="entry name" value="PROTEIN ECERIFERUM 26-LIKE"/>
    <property type="match status" value="1"/>
</dbReference>
<name>A0A022QVK0_ERYGU</name>
<dbReference type="PANTHER" id="PTHR31642">
    <property type="entry name" value="TRICHOTHECENE 3-O-ACETYLTRANSFERASE"/>
    <property type="match status" value="1"/>
</dbReference>
<evidence type="ECO:0000256" key="2">
    <source>
        <dbReference type="SAM" id="MobiDB-lite"/>
    </source>
</evidence>
<dbReference type="Proteomes" id="UP000030748">
    <property type="component" value="Unassembled WGS sequence"/>
</dbReference>
<dbReference type="SUPFAM" id="SSF52777">
    <property type="entry name" value="CoA-dependent acyltransferases"/>
    <property type="match status" value="1"/>
</dbReference>
<organism evidence="3 4">
    <name type="scientific">Erythranthe guttata</name>
    <name type="common">Yellow monkey flower</name>
    <name type="synonym">Mimulus guttatus</name>
    <dbReference type="NCBI Taxonomy" id="4155"/>
    <lineage>
        <taxon>Eukaryota</taxon>
        <taxon>Viridiplantae</taxon>
        <taxon>Streptophyta</taxon>
        <taxon>Embryophyta</taxon>
        <taxon>Tracheophyta</taxon>
        <taxon>Spermatophyta</taxon>
        <taxon>Magnoliopsida</taxon>
        <taxon>eudicotyledons</taxon>
        <taxon>Gunneridae</taxon>
        <taxon>Pentapetalae</taxon>
        <taxon>asterids</taxon>
        <taxon>lamiids</taxon>
        <taxon>Lamiales</taxon>
        <taxon>Phrymaceae</taxon>
        <taxon>Erythranthe</taxon>
    </lineage>
</organism>
<reference evidence="3 4" key="1">
    <citation type="journal article" date="2013" name="Proc. Natl. Acad. Sci. U.S.A.">
        <title>Fine-scale variation in meiotic recombination in Mimulus inferred from population shotgun sequencing.</title>
        <authorList>
            <person name="Hellsten U."/>
            <person name="Wright K.M."/>
            <person name="Jenkins J."/>
            <person name="Shu S."/>
            <person name="Yuan Y."/>
            <person name="Wessler S.R."/>
            <person name="Schmutz J."/>
            <person name="Willis J.H."/>
            <person name="Rokhsar D.S."/>
        </authorList>
    </citation>
    <scope>NUCLEOTIDE SEQUENCE [LARGE SCALE GENOMIC DNA]</scope>
    <source>
        <strain evidence="4">cv. DUN x IM62</strain>
    </source>
</reference>
<feature type="compositionally biased region" description="Low complexity" evidence="2">
    <location>
        <begin position="198"/>
        <end position="207"/>
    </location>
</feature>
<evidence type="ECO:0000313" key="3">
    <source>
        <dbReference type="EMBL" id="EYU30520.1"/>
    </source>
</evidence>
<sequence length="448" mass="48931">MAEEGKRSRVKVESILSVVSSNPTRPGKVHKLSLLDQSMGPHTIHIVFYYGSNPFSDGPMSSDLENFRVSLSDVLDEYPVVTGRLTRGPDGGGWQVKCNDAGVRVLQARVDATVDEWLRSADVDEERDLTVWEDMPLDPSFWSPFRIQVNNFKCGGLAIGLSCTHMHADITSATLLIKSWADYHSTQTLTYPPIFTLPTHTHPQNTTTPPPHSPTTNTTPPPTKMATKCLSGARSQCPDATPFDVLVALLWSKIAHWQEPHTADDNKRSISICTDSRGNRGQKTKIPLGYFGNALSFSVLTVEADELSSGKLGQVCEYVHRHVVDRAGPGLVDGDGEDPVRVYGPQITCVSTEHLVDAEKNGEAIMYSAVFDNNNNNNKNNIKGEKPLHVSYSYGNVVGEGLIVVVPTAEVGPGRAVTVTLPEEQIDMLCKDQEILDLEGVMVISGGR</sequence>
<feature type="region of interest" description="Disordered" evidence="2">
    <location>
        <begin position="198"/>
        <end position="221"/>
    </location>
</feature>